<dbReference type="OrthoDB" id="9877969at2"/>
<evidence type="ECO:0000313" key="1">
    <source>
        <dbReference type="EMBL" id="AVO27827.1"/>
    </source>
</evidence>
<dbReference type="Proteomes" id="UP000238358">
    <property type="component" value="Chromosome"/>
</dbReference>
<sequence length="83" mass="9962">MTVEDIKRADIESLEEWFEDGTWKSFPEDAQRELLARISDYRVRNSGEWDTPIEEVFKTPKVQKMIREGFFDDMEEYLIAPKE</sequence>
<organism evidence="1 2">
    <name type="scientific">Megasphaera elsdenii</name>
    <dbReference type="NCBI Taxonomy" id="907"/>
    <lineage>
        <taxon>Bacteria</taxon>
        <taxon>Bacillati</taxon>
        <taxon>Bacillota</taxon>
        <taxon>Negativicutes</taxon>
        <taxon>Veillonellales</taxon>
        <taxon>Veillonellaceae</taxon>
        <taxon>Megasphaera</taxon>
    </lineage>
</organism>
<proteinExistence type="predicted"/>
<dbReference type="AlphaFoldDB" id="A0A2S0M8S3"/>
<reference evidence="1 2" key="1">
    <citation type="journal article" date="2018" name="Genome Announc.">
        <title>Complete genomes of two Megasphaera elsdenii strains, NCIMB 702410 and ATCC 25940.</title>
        <authorList>
            <person name="Hatmaker E.A."/>
            <person name="O'Dell K."/>
            <person name="Riley L.A."/>
            <person name="Klingeman D.M."/>
            <person name="Guss A.M."/>
        </authorList>
    </citation>
    <scope>NUCLEOTIDE SEQUENCE [LARGE SCALE GENOMIC DNA]</scope>
    <source>
        <strain evidence="1 2">NCIMB702410</strain>
    </source>
</reference>
<dbReference type="EMBL" id="CP027569">
    <property type="protein sequence ID" value="AVO27827.1"/>
    <property type="molecule type" value="Genomic_DNA"/>
</dbReference>
<accession>A0A2S0M8S3</accession>
<evidence type="ECO:0000313" key="2">
    <source>
        <dbReference type="Proteomes" id="UP000238358"/>
    </source>
</evidence>
<gene>
    <name evidence="1" type="ORF">C6Y28_09475</name>
</gene>
<dbReference type="RefSeq" id="WP_027895253.1">
    <property type="nucleotide sequence ID" value="NZ_CP027569.1"/>
</dbReference>
<name>A0A2S0M8S3_MEGEL</name>
<protein>
    <submittedName>
        <fullName evidence="1">Uncharacterized protein</fullName>
    </submittedName>
</protein>